<dbReference type="EC" id="5.3.1.13" evidence="11"/>
<dbReference type="Pfam" id="PF00571">
    <property type="entry name" value="CBS"/>
    <property type="match status" value="2"/>
</dbReference>
<dbReference type="Pfam" id="PF01380">
    <property type="entry name" value="SIS"/>
    <property type="match status" value="1"/>
</dbReference>
<feature type="binding site" evidence="5">
    <location>
        <position position="118"/>
    </location>
    <ligand>
        <name>Zn(2+)</name>
        <dbReference type="ChEBI" id="CHEBI:29105"/>
    </ligand>
</feature>
<dbReference type="InterPro" id="IPR000644">
    <property type="entry name" value="CBS_dom"/>
</dbReference>
<dbReference type="PANTHER" id="PTHR42745:SF1">
    <property type="entry name" value="ARABINOSE 5-PHOSPHATE ISOMERASE KDSD"/>
    <property type="match status" value="1"/>
</dbReference>
<dbReference type="InterPro" id="IPR001347">
    <property type="entry name" value="SIS_dom"/>
</dbReference>
<evidence type="ECO:0000256" key="4">
    <source>
        <dbReference type="PIRNR" id="PIRNR004692"/>
    </source>
</evidence>
<feature type="domain" description="CBS" evidence="9">
    <location>
        <begin position="311"/>
        <end position="362"/>
    </location>
</feature>
<dbReference type="SMART" id="SM00116">
    <property type="entry name" value="CBS"/>
    <property type="match status" value="2"/>
</dbReference>
<dbReference type="eggNOG" id="COG0794">
    <property type="taxonomic scope" value="Bacteria"/>
</dbReference>
<keyword evidence="5" id="KW-0862">Zinc</keyword>
<feature type="site" description="Catalytically relevant" evidence="6">
    <location>
        <position position="229"/>
    </location>
</feature>
<keyword evidence="12" id="KW-1185">Reference proteome</keyword>
<dbReference type="CDD" id="cd04604">
    <property type="entry name" value="CBS_pair_SIS_assoc"/>
    <property type="match status" value="1"/>
</dbReference>
<evidence type="ECO:0000256" key="3">
    <source>
        <dbReference type="ARBA" id="ARBA00023122"/>
    </source>
</evidence>
<dbReference type="CDD" id="cd05014">
    <property type="entry name" value="SIS_Kpsf"/>
    <property type="match status" value="1"/>
</dbReference>
<dbReference type="FunFam" id="3.40.50.10490:FF:000011">
    <property type="entry name" value="Arabinose 5-phosphate isomerase"/>
    <property type="match status" value="1"/>
</dbReference>
<gene>
    <name evidence="11" type="ORF">N177_2654</name>
</gene>
<dbReference type="InterPro" id="IPR046342">
    <property type="entry name" value="CBS_dom_sf"/>
</dbReference>
<keyword evidence="5" id="KW-0479">Metal-binding</keyword>
<feature type="domain" description="CBS" evidence="9">
    <location>
        <begin position="245"/>
        <end position="309"/>
    </location>
</feature>
<evidence type="ECO:0000313" key="12">
    <source>
        <dbReference type="Proteomes" id="UP000017819"/>
    </source>
</evidence>
<dbReference type="PROSITE" id="PS51464">
    <property type="entry name" value="SIS"/>
    <property type="match status" value="1"/>
</dbReference>
<protein>
    <submittedName>
        <fullName evidence="11">Arabinose 5-phosphate isomerase</fullName>
        <ecNumber evidence="11">5.3.1.13</ecNumber>
    </submittedName>
</protein>
<accession>V4RLS7</accession>
<feature type="site" description="Catalytically relevant" evidence="6">
    <location>
        <position position="147"/>
    </location>
</feature>
<dbReference type="GO" id="GO:0097367">
    <property type="term" value="F:carbohydrate derivative binding"/>
    <property type="evidence" value="ECO:0007669"/>
    <property type="project" value="InterPro"/>
</dbReference>
<evidence type="ECO:0000256" key="2">
    <source>
        <dbReference type="ARBA" id="ARBA00022737"/>
    </source>
</evidence>
<evidence type="ECO:0000259" key="9">
    <source>
        <dbReference type="PROSITE" id="PS51371"/>
    </source>
</evidence>
<dbReference type="Proteomes" id="UP000017819">
    <property type="component" value="Unassembled WGS sequence"/>
</dbReference>
<feature type="region of interest" description="Disordered" evidence="8">
    <location>
        <begin position="1"/>
        <end position="36"/>
    </location>
</feature>
<dbReference type="STRING" id="631454.N177_2654"/>
<dbReference type="eggNOG" id="COG0517">
    <property type="taxonomic scope" value="Bacteria"/>
</dbReference>
<evidence type="ECO:0000256" key="1">
    <source>
        <dbReference type="ARBA" id="ARBA00008165"/>
    </source>
</evidence>
<keyword evidence="2" id="KW-0677">Repeat</keyword>
<evidence type="ECO:0000256" key="5">
    <source>
        <dbReference type="PIRSR" id="PIRSR004692-2"/>
    </source>
</evidence>
<dbReference type="PATRIC" id="fig|631454.5.peg.2623"/>
<comment type="caution">
    <text evidence="11">The sequence shown here is derived from an EMBL/GenBank/DDBJ whole genome shotgun (WGS) entry which is preliminary data.</text>
</comment>
<feature type="site" description="Catalytically relevant" evidence="6">
    <location>
        <position position="95"/>
    </location>
</feature>
<dbReference type="AlphaFoldDB" id="V4RLS7"/>
<dbReference type="SUPFAM" id="SSF53697">
    <property type="entry name" value="SIS domain"/>
    <property type="match status" value="1"/>
</dbReference>
<dbReference type="InterPro" id="IPR046348">
    <property type="entry name" value="SIS_dom_sf"/>
</dbReference>
<feature type="site" description="Catalytically relevant" evidence="6">
    <location>
        <position position="188"/>
    </location>
</feature>
<keyword evidence="3 7" id="KW-0129">CBS domain</keyword>
<proteinExistence type="inferred from homology"/>
<dbReference type="GO" id="GO:0005975">
    <property type="term" value="P:carbohydrate metabolic process"/>
    <property type="evidence" value="ECO:0007669"/>
    <property type="project" value="InterPro"/>
</dbReference>
<dbReference type="InterPro" id="IPR050986">
    <property type="entry name" value="GutQ/KpsF_isomerases"/>
</dbReference>
<reference evidence="11 12" key="1">
    <citation type="journal article" date="2014" name="Genome Announc.">
        <title>Draft Genome Sequence of Lutibaculum baratangense Strain AMV1T, Isolated from a Mud Volcano in Andamans, India.</title>
        <authorList>
            <person name="Singh A."/>
            <person name="Sreenivas A."/>
            <person name="Sathyanarayana Reddy G."/>
            <person name="Pinnaka A.K."/>
            <person name="Shivaji S."/>
        </authorList>
    </citation>
    <scope>NUCLEOTIDE SEQUENCE [LARGE SCALE GENOMIC DNA]</scope>
    <source>
        <strain evidence="11 12">AMV1</strain>
    </source>
</reference>
<dbReference type="GO" id="GO:0046872">
    <property type="term" value="F:metal ion binding"/>
    <property type="evidence" value="ECO:0007669"/>
    <property type="project" value="UniProtKB-KW"/>
</dbReference>
<sequence>MTGSRPLEPEGAAARAVGREPPAARTADAASPAPLDETMSEPILKNAHAALDITIEGIDALKTSLHEGPLAAAFVRAIRLLQDLKGRLIISGVGKSGHIGRKLAATFSSTGTPAHFVHPTEASHGDLGMIGAEDALLALSWSGETSEFANMIEYTQRFGVPLVAITAGENSTLARAARVALVLPQIREACPHNLAPTTSTVLQLALGDALAVTLLAEKGFRPDDFRIFHPGGKLGARLRYIHQFMHAGPELPLQPLGTPMSDALIKMTEHGFGTLGIVDPETGELKGIITDGDLRRHMSPHLLSQKVEEVMTRNPITARPDDIASSALQLLETHRITVIFVVENGRPIGVVRFLDLLRGGIA</sequence>
<evidence type="ECO:0000259" key="10">
    <source>
        <dbReference type="PROSITE" id="PS51464"/>
    </source>
</evidence>
<organism evidence="11 12">
    <name type="scientific">Lutibaculum baratangense AMV1</name>
    <dbReference type="NCBI Taxonomy" id="631454"/>
    <lineage>
        <taxon>Bacteria</taxon>
        <taxon>Pseudomonadati</taxon>
        <taxon>Pseudomonadota</taxon>
        <taxon>Alphaproteobacteria</taxon>
        <taxon>Hyphomicrobiales</taxon>
        <taxon>Tepidamorphaceae</taxon>
        <taxon>Lutibaculum</taxon>
    </lineage>
</organism>
<evidence type="ECO:0000256" key="7">
    <source>
        <dbReference type="PROSITE-ProRule" id="PRU00703"/>
    </source>
</evidence>
<dbReference type="PANTHER" id="PTHR42745">
    <property type="match status" value="1"/>
</dbReference>
<comment type="similarity">
    <text evidence="1 4">Belongs to the SIS family. GutQ/KpsF subfamily.</text>
</comment>
<dbReference type="GO" id="GO:0019146">
    <property type="term" value="F:arabinose-5-phosphate isomerase activity"/>
    <property type="evidence" value="ECO:0007669"/>
    <property type="project" value="UniProtKB-EC"/>
</dbReference>
<dbReference type="NCBIfam" id="TIGR00393">
    <property type="entry name" value="kpsF"/>
    <property type="match status" value="1"/>
</dbReference>
<name>V4RLS7_9HYPH</name>
<feature type="domain" description="SIS" evidence="10">
    <location>
        <begin position="77"/>
        <end position="220"/>
    </location>
</feature>
<feature type="compositionally biased region" description="Low complexity" evidence="8">
    <location>
        <begin position="21"/>
        <end position="34"/>
    </location>
</feature>
<dbReference type="GO" id="GO:1901135">
    <property type="term" value="P:carbohydrate derivative metabolic process"/>
    <property type="evidence" value="ECO:0007669"/>
    <property type="project" value="InterPro"/>
</dbReference>
<dbReference type="PROSITE" id="PS51371">
    <property type="entry name" value="CBS"/>
    <property type="match status" value="2"/>
</dbReference>
<evidence type="ECO:0000256" key="8">
    <source>
        <dbReference type="SAM" id="MobiDB-lite"/>
    </source>
</evidence>
<dbReference type="PIRSF" id="PIRSF004692">
    <property type="entry name" value="KdsD_KpsF"/>
    <property type="match status" value="1"/>
</dbReference>
<evidence type="ECO:0000256" key="6">
    <source>
        <dbReference type="PIRSR" id="PIRSR004692-3"/>
    </source>
</evidence>
<dbReference type="Gene3D" id="3.10.580.10">
    <property type="entry name" value="CBS-domain"/>
    <property type="match status" value="1"/>
</dbReference>
<keyword evidence="11" id="KW-0413">Isomerase</keyword>
<dbReference type="Gene3D" id="3.40.50.10490">
    <property type="entry name" value="Glucose-6-phosphate isomerase like protein, domain 1"/>
    <property type="match status" value="1"/>
</dbReference>
<evidence type="ECO:0000313" key="11">
    <source>
        <dbReference type="EMBL" id="ESR24205.1"/>
    </source>
</evidence>
<dbReference type="InterPro" id="IPR004800">
    <property type="entry name" value="KdsD/KpsF-type"/>
</dbReference>
<dbReference type="InterPro" id="IPR035474">
    <property type="entry name" value="SIS_Kpsf"/>
</dbReference>
<dbReference type="EMBL" id="AWXZ01000035">
    <property type="protein sequence ID" value="ESR24205.1"/>
    <property type="molecule type" value="Genomic_DNA"/>
</dbReference>